<evidence type="ECO:0000256" key="3">
    <source>
        <dbReference type="ARBA" id="ARBA00022448"/>
    </source>
</evidence>
<sequence length="287" mass="31401">MGVLSLVKSQREQNTSARNSDRWIERTLWSDLAVLYRQRKLAWSLYSAEVAEMRRTSGLGLFAPFVSVIVYTIVLGSVMALVFGERIDVFIPFFAISFPIWQAISSVVSEAAYANEKSARLLSFPNLAVSLVHLVSAYGLVINLVLKLAAASLVVAIISPAILLNANYLGAAIGVLLTSVAVIAWAVPLSFIFDRVRLLRGLLPQMLMAIYLITPILWQPERLSAHSLVYELNPVYHLVEAIRAPLLTGSIPLGSIAACAGTAFVGLLASALTFSRNRRQIIYGWIA</sequence>
<proteinExistence type="inferred from homology"/>
<organism evidence="11 12">
    <name type="scientific">Devosia enhydra</name>
    <dbReference type="NCBI Taxonomy" id="665118"/>
    <lineage>
        <taxon>Bacteria</taxon>
        <taxon>Pseudomonadati</taxon>
        <taxon>Pseudomonadota</taxon>
        <taxon>Alphaproteobacteria</taxon>
        <taxon>Hyphomicrobiales</taxon>
        <taxon>Devosiaceae</taxon>
        <taxon>Devosia</taxon>
    </lineage>
</organism>
<keyword evidence="7" id="KW-0625">Polysaccharide transport</keyword>
<evidence type="ECO:0000256" key="1">
    <source>
        <dbReference type="ARBA" id="ARBA00004651"/>
    </source>
</evidence>
<dbReference type="InterPro" id="IPR013525">
    <property type="entry name" value="ABC2_TM"/>
</dbReference>
<evidence type="ECO:0000256" key="4">
    <source>
        <dbReference type="ARBA" id="ARBA00022475"/>
    </source>
</evidence>
<evidence type="ECO:0000256" key="9">
    <source>
        <dbReference type="SAM" id="Phobius"/>
    </source>
</evidence>
<comment type="similarity">
    <text evidence="2">Belongs to the ABC-2 integral membrane protein family.</text>
</comment>
<keyword evidence="5 9" id="KW-0812">Transmembrane</keyword>
<feature type="transmembrane region" description="Helical" evidence="9">
    <location>
        <begin position="198"/>
        <end position="218"/>
    </location>
</feature>
<dbReference type="AlphaFoldDB" id="A0A1K2HSJ3"/>
<accession>A0A1K2HSJ3</accession>
<feature type="transmembrane region" description="Helical" evidence="9">
    <location>
        <begin position="168"/>
        <end position="191"/>
    </location>
</feature>
<evidence type="ECO:0000256" key="8">
    <source>
        <dbReference type="ARBA" id="ARBA00023136"/>
    </source>
</evidence>
<evidence type="ECO:0000256" key="2">
    <source>
        <dbReference type="ARBA" id="ARBA00007783"/>
    </source>
</evidence>
<dbReference type="PANTHER" id="PTHR30413">
    <property type="entry name" value="INNER MEMBRANE TRANSPORT PERMEASE"/>
    <property type="match status" value="1"/>
</dbReference>
<evidence type="ECO:0000256" key="5">
    <source>
        <dbReference type="ARBA" id="ARBA00022692"/>
    </source>
</evidence>
<protein>
    <submittedName>
        <fullName evidence="11">ABC-type polysaccharide/polyol phosphate export permease</fullName>
    </submittedName>
</protein>
<keyword evidence="7" id="KW-0762">Sugar transport</keyword>
<feature type="transmembrane region" description="Helical" evidence="9">
    <location>
        <begin position="89"/>
        <end position="114"/>
    </location>
</feature>
<evidence type="ECO:0000256" key="6">
    <source>
        <dbReference type="ARBA" id="ARBA00022989"/>
    </source>
</evidence>
<gene>
    <name evidence="11" type="ORF">SAMN02983003_0114</name>
</gene>
<dbReference type="GO" id="GO:0015774">
    <property type="term" value="P:polysaccharide transport"/>
    <property type="evidence" value="ECO:0007669"/>
    <property type="project" value="UniProtKB-KW"/>
</dbReference>
<evidence type="ECO:0000313" key="12">
    <source>
        <dbReference type="Proteomes" id="UP000183447"/>
    </source>
</evidence>
<dbReference type="GO" id="GO:0140359">
    <property type="term" value="F:ABC-type transporter activity"/>
    <property type="evidence" value="ECO:0007669"/>
    <property type="project" value="InterPro"/>
</dbReference>
<comment type="subcellular location">
    <subcellularLocation>
        <location evidence="1">Cell membrane</location>
        <topology evidence="1">Multi-pass membrane protein</topology>
    </subcellularLocation>
</comment>
<dbReference type="GO" id="GO:0005886">
    <property type="term" value="C:plasma membrane"/>
    <property type="evidence" value="ECO:0007669"/>
    <property type="project" value="UniProtKB-SubCell"/>
</dbReference>
<keyword evidence="6 9" id="KW-1133">Transmembrane helix</keyword>
<dbReference type="Proteomes" id="UP000183447">
    <property type="component" value="Unassembled WGS sequence"/>
</dbReference>
<feature type="domain" description="ABC-2 type transporter transmembrane" evidence="10">
    <location>
        <begin position="43"/>
        <end position="245"/>
    </location>
</feature>
<keyword evidence="4" id="KW-1003">Cell membrane</keyword>
<dbReference type="STRING" id="665118.SAMN02983003_0114"/>
<reference evidence="11 12" key="1">
    <citation type="submission" date="2016-11" db="EMBL/GenBank/DDBJ databases">
        <authorList>
            <person name="Jaros S."/>
            <person name="Januszkiewicz K."/>
            <person name="Wedrychowicz H."/>
        </authorList>
    </citation>
    <scope>NUCLEOTIDE SEQUENCE [LARGE SCALE GENOMIC DNA]</scope>
    <source>
        <strain evidence="11 12">ATCC 23634</strain>
    </source>
</reference>
<dbReference type="Pfam" id="PF01061">
    <property type="entry name" value="ABC2_membrane"/>
    <property type="match status" value="1"/>
</dbReference>
<dbReference type="EMBL" id="FPKU01000001">
    <property type="protein sequence ID" value="SFZ80765.1"/>
    <property type="molecule type" value="Genomic_DNA"/>
</dbReference>
<name>A0A1K2HSJ3_9HYPH</name>
<feature type="transmembrane region" description="Helical" evidence="9">
    <location>
        <begin position="253"/>
        <end position="274"/>
    </location>
</feature>
<dbReference type="PANTHER" id="PTHR30413:SF10">
    <property type="entry name" value="CAPSULE POLYSACCHARIDE EXPORT INNER-MEMBRANE PROTEIN CTRC"/>
    <property type="match status" value="1"/>
</dbReference>
<evidence type="ECO:0000313" key="11">
    <source>
        <dbReference type="EMBL" id="SFZ80765.1"/>
    </source>
</evidence>
<feature type="transmembrane region" description="Helical" evidence="9">
    <location>
        <begin position="61"/>
        <end position="83"/>
    </location>
</feature>
<evidence type="ECO:0000256" key="7">
    <source>
        <dbReference type="ARBA" id="ARBA00023047"/>
    </source>
</evidence>
<evidence type="ECO:0000259" key="10">
    <source>
        <dbReference type="Pfam" id="PF01061"/>
    </source>
</evidence>
<keyword evidence="8 9" id="KW-0472">Membrane</keyword>
<feature type="transmembrane region" description="Helical" evidence="9">
    <location>
        <begin position="135"/>
        <end position="162"/>
    </location>
</feature>
<dbReference type="GO" id="GO:0015920">
    <property type="term" value="P:lipopolysaccharide transport"/>
    <property type="evidence" value="ECO:0007669"/>
    <property type="project" value="TreeGrafter"/>
</dbReference>
<keyword evidence="3" id="KW-0813">Transport</keyword>
<keyword evidence="12" id="KW-1185">Reference proteome</keyword>